<reference evidence="4" key="1">
    <citation type="submission" date="2016-02" db="EMBL/GenBank/DDBJ databases">
        <authorList>
            <person name="Shin S.-K."/>
            <person name="Yi H."/>
            <person name="Kim E."/>
        </authorList>
    </citation>
    <scope>NUCLEOTIDE SEQUENCE [LARGE SCALE GENOMIC DNA]</scope>
    <source>
        <strain evidence="4">LPB0003</strain>
    </source>
</reference>
<dbReference type="InterPro" id="IPR012334">
    <property type="entry name" value="Pectin_lyas_fold"/>
</dbReference>
<evidence type="ECO:0000259" key="2">
    <source>
        <dbReference type="Pfam" id="PF19815"/>
    </source>
</evidence>
<name>A0A1B8TU65_9FLAO</name>
<organism evidence="3 4">
    <name type="scientific">Polaribacter vadi</name>
    <dbReference type="NCBI Taxonomy" id="1774273"/>
    <lineage>
        <taxon>Bacteria</taxon>
        <taxon>Pseudomonadati</taxon>
        <taxon>Bacteroidota</taxon>
        <taxon>Flavobacteriia</taxon>
        <taxon>Flavobacteriales</taxon>
        <taxon>Flavobacteriaceae</taxon>
    </lineage>
</organism>
<sequence length="1052" mass="119829">MNYLQFKFFTLYREQCFIILAFCFCISHIFSQQKIPDLVKNKNGSISYVSDNLGNKIPDFSFAGYQASEVAIPTVKAKIFVPNQDTDATQNIQAAINYVSNLKPNAAGFRGAVLLDKGTFKIKGTLYIKKSGVVLRGSGNKNNETILLGTGFKREAIISVLGTNDKKFKDTLSFSVNYTPLGSQKIQLKDVSKLKVYDDIVIQKSLTQNLIDTLQMNEFGGETGWIGWKTRDWDIRWNRVVKSIKGNEVTLNAPLTMTLDDNFGKTKVIKYSWSGRIEKIGIENLMISSTFNENNTKDELHRWFGITMQNVKNAWVRQIHFKHLAGGAVSLLKTAQQITVEDCIATAPISEIAAFRRHTFYTEGEQTLFQRCYSEYGYHDFAVGGYATAGPNAFVQCESYLPYSNSGTIGSWATGVLFDVVNIDGNALSYKNREQAGRGAGWSAANSVIWESSASKVENYSPPTTQNWAFGVWGGIMTGNGKWKDVNNHIFPRSLFYAQLETRLGKLPVNPNIFPLGSEPTSSPTIEQAQQLNEEALNPAKTLKEWIIEVSEKNRFFEEAKNIQSIKEVKNISFLEDDKKNTSKIIIKNGWLTFKGEVITGNTVNVQWWRGSLKNHEIKNSSEHITRFVPGRKGKGFTDDIEEVVNNFSQKNIVALEHNYGLWYERRMDDHERTRRIDADVWPPFYEQPFARSGQGLAWDHLSKYDLTKYNDWYWNRLSNFSDLAESKGQLLINQQYFQHNIIEAGAHWSSSPWRSANNINNTGFPEPVPYAGDKRIFMAEQFYDVSNKNRKELHQQFIRKSLNNFKDNSNVIQLTSAEYTGPLHFIEFWLDEVKKWKNETSGEGIIGLSATKDVQDAILRDSKRSKTVDLIDIRYWHYRQDGSAYAPEGGKNLAPRQHARKMKTGKETEEQIYRAVREYREIYPEKAVLYSTNSAPRFGWATFMAGGSLAPIPKIDITSFYKHLANTKVSQNQNYKSDYWSLENAGNAYLYYLVKTNVITADLSNYKGIFDAFWIDVNTGEVISKTTIKGQRNHKLTNPTNKKVAVYIVKK</sequence>
<protein>
    <submittedName>
        <fullName evidence="3">Pectate lyase</fullName>
    </submittedName>
</protein>
<dbReference type="Gene3D" id="2.160.20.10">
    <property type="entry name" value="Single-stranded right-handed beta-helix, Pectin lyase-like"/>
    <property type="match status" value="2"/>
</dbReference>
<dbReference type="EMBL" id="LSFM01000023">
    <property type="protein sequence ID" value="OBY63132.1"/>
    <property type="molecule type" value="Genomic_DNA"/>
</dbReference>
<evidence type="ECO:0000256" key="1">
    <source>
        <dbReference type="SAM" id="MobiDB-lite"/>
    </source>
</evidence>
<gene>
    <name evidence="3" type="ORF">LPB3_10410</name>
</gene>
<dbReference type="AlphaFoldDB" id="A0A1B8TU65"/>
<feature type="domain" description="DUF6298" evidence="2">
    <location>
        <begin position="481"/>
        <end position="966"/>
    </location>
</feature>
<comment type="caution">
    <text evidence="3">The sequence shown here is derived from an EMBL/GenBank/DDBJ whole genome shotgun (WGS) entry which is preliminary data.</text>
</comment>
<dbReference type="InterPro" id="IPR046265">
    <property type="entry name" value="DUF6298"/>
</dbReference>
<evidence type="ECO:0000313" key="3">
    <source>
        <dbReference type="EMBL" id="OBY63132.1"/>
    </source>
</evidence>
<keyword evidence="4" id="KW-1185">Reference proteome</keyword>
<evidence type="ECO:0000313" key="4">
    <source>
        <dbReference type="Proteomes" id="UP000092584"/>
    </source>
</evidence>
<dbReference type="InterPro" id="IPR011050">
    <property type="entry name" value="Pectin_lyase_fold/virulence"/>
</dbReference>
<keyword evidence="3" id="KW-0456">Lyase</keyword>
<dbReference type="SUPFAM" id="SSF51126">
    <property type="entry name" value="Pectin lyase-like"/>
    <property type="match status" value="1"/>
</dbReference>
<dbReference type="KEGG" id="pob:LPB03_10400"/>
<dbReference type="STRING" id="1774273.LPB03_10400"/>
<dbReference type="Proteomes" id="UP000092584">
    <property type="component" value="Unassembled WGS sequence"/>
</dbReference>
<accession>A0A1B8TU65</accession>
<proteinExistence type="predicted"/>
<dbReference type="GO" id="GO:0016829">
    <property type="term" value="F:lyase activity"/>
    <property type="evidence" value="ECO:0007669"/>
    <property type="project" value="UniProtKB-KW"/>
</dbReference>
<dbReference type="Pfam" id="PF19815">
    <property type="entry name" value="DUF6298"/>
    <property type="match status" value="1"/>
</dbReference>
<feature type="region of interest" description="Disordered" evidence="1">
    <location>
        <begin position="888"/>
        <end position="907"/>
    </location>
</feature>